<evidence type="ECO:0000313" key="2">
    <source>
        <dbReference type="EMBL" id="MBE9076975.1"/>
    </source>
</evidence>
<organism evidence="2 3">
    <name type="scientific">Vasconcelosia minhoensis LEGE 07310</name>
    <dbReference type="NCBI Taxonomy" id="915328"/>
    <lineage>
        <taxon>Bacteria</taxon>
        <taxon>Bacillati</taxon>
        <taxon>Cyanobacteriota</taxon>
        <taxon>Cyanophyceae</taxon>
        <taxon>Nodosilineales</taxon>
        <taxon>Cymatolegaceae</taxon>
        <taxon>Vasconcelosia</taxon>
        <taxon>Vasconcelosia minhoensis</taxon>
    </lineage>
</organism>
<dbReference type="InterPro" id="IPR050834">
    <property type="entry name" value="Glycosyltransf_2"/>
</dbReference>
<evidence type="ECO:0000259" key="1">
    <source>
        <dbReference type="Pfam" id="PF00535"/>
    </source>
</evidence>
<dbReference type="CDD" id="cd00761">
    <property type="entry name" value="Glyco_tranf_GTA_type"/>
    <property type="match status" value="1"/>
</dbReference>
<dbReference type="Pfam" id="PF00535">
    <property type="entry name" value="Glycos_transf_2"/>
    <property type="match status" value="1"/>
</dbReference>
<accession>A0A8J7A6N8</accession>
<protein>
    <submittedName>
        <fullName evidence="2">Glycosyltransferase family 2 protein</fullName>
    </submittedName>
</protein>
<dbReference type="InterPro" id="IPR029044">
    <property type="entry name" value="Nucleotide-diphossugar_trans"/>
</dbReference>
<dbReference type="EMBL" id="JADEXG010000011">
    <property type="protein sequence ID" value="MBE9076975.1"/>
    <property type="molecule type" value="Genomic_DNA"/>
</dbReference>
<feature type="domain" description="Glycosyltransferase 2-like" evidence="1">
    <location>
        <begin position="5"/>
        <end position="152"/>
    </location>
</feature>
<evidence type="ECO:0000313" key="3">
    <source>
        <dbReference type="Proteomes" id="UP000636505"/>
    </source>
</evidence>
<dbReference type="NCBIfam" id="NF038302">
    <property type="entry name" value="EPS_HpsE"/>
    <property type="match status" value="1"/>
</dbReference>
<dbReference type="InterPro" id="IPR001173">
    <property type="entry name" value="Glyco_trans_2-like"/>
</dbReference>
<gene>
    <name evidence="2" type="ORF">IQ241_06635</name>
</gene>
<dbReference type="PANTHER" id="PTHR43685:SF2">
    <property type="entry name" value="GLYCOSYLTRANSFERASE 2-LIKE DOMAIN-CONTAINING PROTEIN"/>
    <property type="match status" value="1"/>
</dbReference>
<dbReference type="RefSeq" id="WP_193905637.1">
    <property type="nucleotide sequence ID" value="NZ_JADEXG010000011.1"/>
</dbReference>
<dbReference type="PANTHER" id="PTHR43685">
    <property type="entry name" value="GLYCOSYLTRANSFERASE"/>
    <property type="match status" value="1"/>
</dbReference>
<reference evidence="2" key="1">
    <citation type="submission" date="2020-10" db="EMBL/GenBank/DDBJ databases">
        <authorList>
            <person name="Castelo-Branco R."/>
            <person name="Eusebio N."/>
            <person name="Adriana R."/>
            <person name="Vieira A."/>
            <person name="Brugerolle De Fraissinette N."/>
            <person name="Rezende De Castro R."/>
            <person name="Schneider M.P."/>
            <person name="Vasconcelos V."/>
            <person name="Leao P.N."/>
        </authorList>
    </citation>
    <scope>NUCLEOTIDE SEQUENCE</scope>
    <source>
        <strain evidence="2">LEGE 07310</strain>
    </source>
</reference>
<dbReference type="AlphaFoldDB" id="A0A8J7A6N8"/>
<name>A0A8J7A6N8_9CYAN</name>
<keyword evidence="3" id="KW-1185">Reference proteome</keyword>
<dbReference type="SUPFAM" id="SSF53448">
    <property type="entry name" value="Nucleotide-diphospho-sugar transferases"/>
    <property type="match status" value="1"/>
</dbReference>
<comment type="caution">
    <text evidence="2">The sequence shown here is derived from an EMBL/GenBank/DDBJ whole genome shotgun (WGS) entry which is preliminary data.</text>
</comment>
<proteinExistence type="predicted"/>
<dbReference type="Proteomes" id="UP000636505">
    <property type="component" value="Unassembled WGS sequence"/>
</dbReference>
<sequence>MPDFTVAIPTYNGAERLPRLLEQLRSQTYPADLDWEILVVDNNSSDQTAALIQQYQRDWADTTPTLRYAFEPQQGAGFARQKAIQTAQSEWVGFLDDDIIPAADWVATAYAAGASRDRAGAYGGQIHGKFETPPPENFKRIQSFLAIRERGPEAHQYDPENLVLPPSAAWVVRRQAWLRDVPTHLALSGPVSGSMVGGEDFEPLLYLHRAGWEIWYNPDLHAAHEIPDRRLERAYLINLSWACGLCICHLRMITAKSYWQKPLIMAKIALGGWRRALKHYWTHAGNPQKDTIAACEMAFFLSSALSPAYFIGRSLVSHLPRRATGPAQPGQLSCKHLET</sequence>
<dbReference type="Gene3D" id="3.90.550.10">
    <property type="entry name" value="Spore Coat Polysaccharide Biosynthesis Protein SpsA, Chain A"/>
    <property type="match status" value="1"/>
</dbReference>